<keyword evidence="4" id="KW-1185">Reference proteome</keyword>
<evidence type="ECO:0000313" key="3">
    <source>
        <dbReference type="EMBL" id="AFM43506.1"/>
    </source>
</evidence>
<feature type="region of interest" description="Disordered" evidence="1">
    <location>
        <begin position="54"/>
        <end position="75"/>
    </location>
</feature>
<sequence>MLPMTFCISIEVFFILQNCTKYSILGNIKEVVLWVLALIICALVFFLILKGVFSPKAPDSDTKRREANERRKSIR</sequence>
<dbReference type="EMBL" id="CP003639">
    <property type="protein sequence ID" value="AFM43506.1"/>
    <property type="molecule type" value="Genomic_DNA"/>
</dbReference>
<dbReference type="Proteomes" id="UP000002892">
    <property type="component" value="Chromosome"/>
</dbReference>
<keyword evidence="2" id="KW-0812">Transmembrane</keyword>
<dbReference type="HOGENOM" id="CLU_2665087_0_0_9"/>
<evidence type="ECO:0000313" key="4">
    <source>
        <dbReference type="Proteomes" id="UP000002892"/>
    </source>
</evidence>
<dbReference type="KEGG" id="dai:Desaci_4672"/>
<evidence type="ECO:0000256" key="1">
    <source>
        <dbReference type="SAM" id="MobiDB-lite"/>
    </source>
</evidence>
<gene>
    <name evidence="3" type="ordered locus">Desaci_4672</name>
</gene>
<feature type="compositionally biased region" description="Basic and acidic residues" evidence="1">
    <location>
        <begin position="58"/>
        <end position="75"/>
    </location>
</feature>
<protein>
    <submittedName>
        <fullName evidence="3">Uncharacterized protein</fullName>
    </submittedName>
</protein>
<proteinExistence type="predicted"/>
<reference evidence="3 4" key="1">
    <citation type="journal article" date="2012" name="J. Bacteriol.">
        <title>Complete genome sequences of Desulfosporosinus orientis DSM765T, Desulfosporosinus youngiae DSM17734T, Desulfosporosinus meridiei DSM13257T, and Desulfosporosinus acidiphilus DSM22704T.</title>
        <authorList>
            <person name="Pester M."/>
            <person name="Brambilla E."/>
            <person name="Alazard D."/>
            <person name="Rattei T."/>
            <person name="Weinmaier T."/>
            <person name="Han J."/>
            <person name="Lucas S."/>
            <person name="Lapidus A."/>
            <person name="Cheng J.F."/>
            <person name="Goodwin L."/>
            <person name="Pitluck S."/>
            <person name="Peters L."/>
            <person name="Ovchinnikova G."/>
            <person name="Teshima H."/>
            <person name="Detter J.C."/>
            <person name="Han C.S."/>
            <person name="Tapia R."/>
            <person name="Land M.L."/>
            <person name="Hauser L."/>
            <person name="Kyrpides N.C."/>
            <person name="Ivanova N.N."/>
            <person name="Pagani I."/>
            <person name="Huntmann M."/>
            <person name="Wei C.L."/>
            <person name="Davenport K.W."/>
            <person name="Daligault H."/>
            <person name="Chain P.S."/>
            <person name="Chen A."/>
            <person name="Mavromatis K."/>
            <person name="Markowitz V."/>
            <person name="Szeto E."/>
            <person name="Mikhailova N."/>
            <person name="Pati A."/>
            <person name="Wagner M."/>
            <person name="Woyke T."/>
            <person name="Ollivier B."/>
            <person name="Klenk H.P."/>
            <person name="Spring S."/>
            <person name="Loy A."/>
        </authorList>
    </citation>
    <scope>NUCLEOTIDE SEQUENCE [LARGE SCALE GENOMIC DNA]</scope>
    <source>
        <strain evidence="4">DSM 22704 / JCM 16185 / SJ4</strain>
    </source>
</reference>
<name>I4DCI2_DESAJ</name>
<feature type="transmembrane region" description="Helical" evidence="2">
    <location>
        <begin position="31"/>
        <end position="53"/>
    </location>
</feature>
<accession>I4DCI2</accession>
<organism evidence="3 4">
    <name type="scientific">Desulfosporosinus acidiphilus (strain DSM 22704 / JCM 16185 / SJ4)</name>
    <dbReference type="NCBI Taxonomy" id="646529"/>
    <lineage>
        <taxon>Bacteria</taxon>
        <taxon>Bacillati</taxon>
        <taxon>Bacillota</taxon>
        <taxon>Clostridia</taxon>
        <taxon>Eubacteriales</taxon>
        <taxon>Desulfitobacteriaceae</taxon>
        <taxon>Desulfosporosinus</taxon>
    </lineage>
</organism>
<keyword evidence="2" id="KW-0472">Membrane</keyword>
<dbReference type="AlphaFoldDB" id="I4DCI2"/>
<keyword evidence="2" id="KW-1133">Transmembrane helix</keyword>
<evidence type="ECO:0000256" key="2">
    <source>
        <dbReference type="SAM" id="Phobius"/>
    </source>
</evidence>